<dbReference type="PROSITE" id="PS51257">
    <property type="entry name" value="PROKAR_LIPOPROTEIN"/>
    <property type="match status" value="1"/>
</dbReference>
<organism evidence="5 6">
    <name type="scientific">Vulgatibacter incomptus</name>
    <dbReference type="NCBI Taxonomy" id="1391653"/>
    <lineage>
        <taxon>Bacteria</taxon>
        <taxon>Pseudomonadati</taxon>
        <taxon>Myxococcota</taxon>
        <taxon>Myxococcia</taxon>
        <taxon>Myxococcales</taxon>
        <taxon>Cystobacterineae</taxon>
        <taxon>Vulgatibacteraceae</taxon>
        <taxon>Vulgatibacter</taxon>
    </lineage>
</organism>
<dbReference type="InterPro" id="IPR019734">
    <property type="entry name" value="TPR_rpt"/>
</dbReference>
<dbReference type="CDD" id="cd06339">
    <property type="entry name" value="PBP1_YraM_LppC_lipoprotein-like"/>
    <property type="match status" value="1"/>
</dbReference>
<dbReference type="KEGG" id="vin:AKJ08_3423"/>
<feature type="domain" description="Leucine-binding protein" evidence="4">
    <location>
        <begin position="270"/>
        <end position="447"/>
    </location>
</feature>
<dbReference type="Pfam" id="PF13458">
    <property type="entry name" value="Peripla_BP_6"/>
    <property type="match status" value="1"/>
</dbReference>
<dbReference type="SUPFAM" id="SSF53822">
    <property type="entry name" value="Periplasmic binding protein-like I"/>
    <property type="match status" value="1"/>
</dbReference>
<proteinExistence type="inferred from homology"/>
<feature type="chain" id="PRO_5005465500" evidence="3">
    <location>
        <begin position="22"/>
        <end position="675"/>
    </location>
</feature>
<dbReference type="InterPro" id="IPR011990">
    <property type="entry name" value="TPR-like_helical_dom_sf"/>
</dbReference>
<evidence type="ECO:0000256" key="3">
    <source>
        <dbReference type="SAM" id="SignalP"/>
    </source>
</evidence>
<comment type="similarity">
    <text evidence="1">Belongs to the leucine-binding protein family.</text>
</comment>
<dbReference type="Gene3D" id="3.40.50.2300">
    <property type="match status" value="4"/>
</dbReference>
<dbReference type="OrthoDB" id="5410879at2"/>
<sequence>MAMTVRLLVLASALLAGLASCVPPRATYNGVQMSVDDAARAQLDAARAKERAGDLAKAAELYEDLARRFPRADEADEALFGAGGVWEKLGKPLKARAAYETLLDRYPRSDKARLAEARISALGGGSDRELELAREAYGRLPEGQKLQRADELAQAAEKSGDADAALFWRKEAVARATTPAQRDRAQEALRRLVEGLSAVDVERLADREDGSSPAAPLLSWQLALVHQQHRDWDALERALSSFLSRYPDHTYAAKARTLRDSVGNRGVVEPLNVGVVLPLSGPYKAFGQQLLDGIELATKGSGIRLIVRDDKGEPTDAAAAVERLFFEDHVIGILGGVLVTEAQAAAAKADELGIPIVSFSRAEKLVEGSEWVFRDMLTNGEMAEALASFAIERRGMRRFAILYPEIPYGTELRDLFDEHVSRHGGEIRGTQSYADKATTFSDPIRKLVGKENVTGRAEYQRKLAEIRAQNLDARKYRNAVEKMRNSISPRIDFDALFIPDQWRQIALVAPALAFEDVITSWCDAADVDRTRRTTGQDVKPVMLLGANLWNHPELPTRAGKYVNCSVFVDGFHAGSERPEVARFVESFQHAKGRNPGLLEAYGFEASQVMRSSIEADRPTSRRALVDSLLRARDLPGPMGPTSVTGDRELRHPLFFLFIDNGTIREAHVDSPDGAL</sequence>
<gene>
    <name evidence="5" type="ORF">AKJ08_3423</name>
</gene>
<evidence type="ECO:0000313" key="5">
    <source>
        <dbReference type="EMBL" id="AKU93036.1"/>
    </source>
</evidence>
<name>A0A0K1PI02_9BACT</name>
<dbReference type="Proteomes" id="UP000055590">
    <property type="component" value="Chromosome"/>
</dbReference>
<dbReference type="SUPFAM" id="SSF48452">
    <property type="entry name" value="TPR-like"/>
    <property type="match status" value="1"/>
</dbReference>
<dbReference type="InterPro" id="IPR028082">
    <property type="entry name" value="Peripla_BP_I"/>
</dbReference>
<dbReference type="InterPro" id="IPR051010">
    <property type="entry name" value="BCAA_transport"/>
</dbReference>
<dbReference type="RefSeq" id="WP_050727117.1">
    <property type="nucleotide sequence ID" value="NZ_CP012332.1"/>
</dbReference>
<dbReference type="PANTHER" id="PTHR30483">
    <property type="entry name" value="LEUCINE-SPECIFIC-BINDING PROTEIN"/>
    <property type="match status" value="1"/>
</dbReference>
<dbReference type="AlphaFoldDB" id="A0A0K1PI02"/>
<evidence type="ECO:0000256" key="1">
    <source>
        <dbReference type="ARBA" id="ARBA00010062"/>
    </source>
</evidence>
<keyword evidence="2 3" id="KW-0732">Signal</keyword>
<protein>
    <submittedName>
        <fullName evidence="5">Branched-chain amino acid ABC transporter, amino acid-binding protein</fullName>
    </submittedName>
</protein>
<accession>A0A0K1PI02</accession>
<dbReference type="InterPro" id="IPR028081">
    <property type="entry name" value="Leu-bd"/>
</dbReference>
<dbReference type="STRING" id="1391653.AKJ08_3423"/>
<dbReference type="EMBL" id="CP012332">
    <property type="protein sequence ID" value="AKU93036.1"/>
    <property type="molecule type" value="Genomic_DNA"/>
</dbReference>
<evidence type="ECO:0000256" key="2">
    <source>
        <dbReference type="ARBA" id="ARBA00022729"/>
    </source>
</evidence>
<reference evidence="5 6" key="1">
    <citation type="submission" date="2015-08" db="EMBL/GenBank/DDBJ databases">
        <authorList>
            <person name="Babu N.S."/>
            <person name="Beckwith C.J."/>
            <person name="Beseler K.G."/>
            <person name="Brison A."/>
            <person name="Carone J.V."/>
            <person name="Caskin T.P."/>
            <person name="Diamond M."/>
            <person name="Durham M.E."/>
            <person name="Foxe J.M."/>
            <person name="Go M."/>
            <person name="Henderson B.A."/>
            <person name="Jones I.B."/>
            <person name="McGettigan J.A."/>
            <person name="Micheletti S.J."/>
            <person name="Nasrallah M.E."/>
            <person name="Ortiz D."/>
            <person name="Piller C.R."/>
            <person name="Privatt S.R."/>
            <person name="Schneider S.L."/>
            <person name="Sharp S."/>
            <person name="Smith T.C."/>
            <person name="Stanton J.D."/>
            <person name="Ullery H.E."/>
            <person name="Wilson R.J."/>
            <person name="Serrano M.G."/>
            <person name="Buck G."/>
            <person name="Lee V."/>
            <person name="Wang Y."/>
            <person name="Carvalho R."/>
            <person name="Voegtly L."/>
            <person name="Shi R."/>
            <person name="Duckworth R."/>
            <person name="Johnson A."/>
            <person name="Loviza R."/>
            <person name="Walstead R."/>
            <person name="Shah Z."/>
            <person name="Kiflezghi M."/>
            <person name="Wade K."/>
            <person name="Ball S.L."/>
            <person name="Bradley K.W."/>
            <person name="Asai D.J."/>
            <person name="Bowman C.A."/>
            <person name="Russell D.A."/>
            <person name="Pope W.H."/>
            <person name="Jacobs-Sera D."/>
            <person name="Hendrix R.W."/>
            <person name="Hatfull G.F."/>
        </authorList>
    </citation>
    <scope>NUCLEOTIDE SEQUENCE [LARGE SCALE GENOMIC DNA]</scope>
    <source>
        <strain evidence="5 6">DSM 27710</strain>
    </source>
</reference>
<evidence type="ECO:0000259" key="4">
    <source>
        <dbReference type="Pfam" id="PF13458"/>
    </source>
</evidence>
<dbReference type="Gene3D" id="1.25.40.10">
    <property type="entry name" value="Tetratricopeptide repeat domain"/>
    <property type="match status" value="1"/>
</dbReference>
<feature type="signal peptide" evidence="3">
    <location>
        <begin position="1"/>
        <end position="21"/>
    </location>
</feature>
<evidence type="ECO:0000313" key="6">
    <source>
        <dbReference type="Proteomes" id="UP000055590"/>
    </source>
</evidence>
<keyword evidence="6" id="KW-1185">Reference proteome</keyword>
<dbReference type="Pfam" id="PF13174">
    <property type="entry name" value="TPR_6"/>
    <property type="match status" value="2"/>
</dbReference>
<dbReference type="PANTHER" id="PTHR30483:SF6">
    <property type="entry name" value="PERIPLASMIC BINDING PROTEIN OF ABC TRANSPORTER FOR NATURAL AMINO ACIDS"/>
    <property type="match status" value="1"/>
</dbReference>